<keyword evidence="2" id="KW-1185">Reference proteome</keyword>
<gene>
    <name evidence="1" type="ORF">H3T91_03480</name>
</gene>
<organism evidence="1 2">
    <name type="scientific">Bifidobacterium polysaccharolyticum</name>
    <dbReference type="NCBI Taxonomy" id="2750967"/>
    <lineage>
        <taxon>Bacteria</taxon>
        <taxon>Bacillati</taxon>
        <taxon>Actinomycetota</taxon>
        <taxon>Actinomycetes</taxon>
        <taxon>Bifidobacteriales</taxon>
        <taxon>Bifidobacteriaceae</taxon>
        <taxon>Bifidobacterium</taxon>
    </lineage>
</organism>
<comment type="caution">
    <text evidence="1">The sequence shown here is derived from an EMBL/GenBank/DDBJ whole genome shotgun (WGS) entry which is preliminary data.</text>
</comment>
<protein>
    <submittedName>
        <fullName evidence="1">Uncharacterized protein</fullName>
    </submittedName>
</protein>
<evidence type="ECO:0000313" key="2">
    <source>
        <dbReference type="Proteomes" id="UP000766153"/>
    </source>
</evidence>
<accession>A0ABS0QUP9</accession>
<dbReference type="EMBL" id="JACFRB010000001">
    <property type="protein sequence ID" value="MBI0105558.1"/>
    <property type="molecule type" value="Genomic_DNA"/>
</dbReference>
<name>A0ABS0QUP9_9BIFI</name>
<reference evidence="1 2" key="1">
    <citation type="submission" date="2020-07" db="EMBL/GenBank/DDBJ databases">
        <title>Isolated bacteria genomes of Apis mellifera.</title>
        <authorList>
            <person name="Wu J."/>
            <person name="Zheng H."/>
        </authorList>
    </citation>
    <scope>NUCLEOTIDE SEQUENCE [LARGE SCALE GENOMIC DNA]</scope>
    <source>
        <strain evidence="1 2">B14448H7</strain>
    </source>
</reference>
<evidence type="ECO:0000313" key="1">
    <source>
        <dbReference type="EMBL" id="MBI0105558.1"/>
    </source>
</evidence>
<dbReference type="Proteomes" id="UP000766153">
    <property type="component" value="Unassembled WGS sequence"/>
</dbReference>
<sequence length="74" mass="8183">MGFEPSADQEGQLRQALALASTGGAHAIPSDWLVNDCPEIWTDDGGTRRYSWYQPAGLEFSDMPERYDGYLSAI</sequence>
<dbReference type="RefSeq" id="WP_046322127.1">
    <property type="nucleotide sequence ID" value="NZ_JACFRB010000001.1"/>
</dbReference>
<proteinExistence type="predicted"/>